<keyword evidence="9" id="KW-0175">Coiled coil</keyword>
<accession>A0A0L0GCF5</accession>
<dbReference type="Proteomes" id="UP000054560">
    <property type="component" value="Unassembled WGS sequence"/>
</dbReference>
<keyword evidence="6" id="KW-0863">Zinc-finger</keyword>
<organism evidence="12 13">
    <name type="scientific">Sphaeroforma arctica JP610</name>
    <dbReference type="NCBI Taxonomy" id="667725"/>
    <lineage>
        <taxon>Eukaryota</taxon>
        <taxon>Ichthyosporea</taxon>
        <taxon>Ichthyophonida</taxon>
        <taxon>Sphaeroforma</taxon>
    </lineage>
</organism>
<dbReference type="STRING" id="667725.A0A0L0GCF5"/>
<dbReference type="InterPro" id="IPR012340">
    <property type="entry name" value="NA-bd_OB-fold"/>
</dbReference>
<dbReference type="InterPro" id="IPR015411">
    <property type="entry name" value="Rep_factor_Mcm10_C"/>
</dbReference>
<proteinExistence type="inferred from homology"/>
<dbReference type="GeneID" id="25902398"/>
<name>A0A0L0GCF5_9EUKA</name>
<evidence type="ECO:0000256" key="4">
    <source>
        <dbReference type="ARBA" id="ARBA00022705"/>
    </source>
</evidence>
<feature type="region of interest" description="Disordered" evidence="10">
    <location>
        <begin position="1"/>
        <end position="104"/>
    </location>
</feature>
<reference evidence="12 13" key="1">
    <citation type="submission" date="2011-02" db="EMBL/GenBank/DDBJ databases">
        <title>The Genome Sequence of Sphaeroforma arctica JP610.</title>
        <authorList>
            <consortium name="The Broad Institute Genome Sequencing Platform"/>
            <person name="Russ C."/>
            <person name="Cuomo C."/>
            <person name="Young S.K."/>
            <person name="Zeng Q."/>
            <person name="Gargeya S."/>
            <person name="Alvarado L."/>
            <person name="Berlin A."/>
            <person name="Chapman S.B."/>
            <person name="Chen Z."/>
            <person name="Freedman E."/>
            <person name="Gellesch M."/>
            <person name="Goldberg J."/>
            <person name="Griggs A."/>
            <person name="Gujja S."/>
            <person name="Heilman E."/>
            <person name="Heiman D."/>
            <person name="Howarth C."/>
            <person name="Mehta T."/>
            <person name="Neiman D."/>
            <person name="Pearson M."/>
            <person name="Roberts A."/>
            <person name="Saif S."/>
            <person name="Shea T."/>
            <person name="Shenoy N."/>
            <person name="Sisk P."/>
            <person name="Stolte C."/>
            <person name="Sykes S."/>
            <person name="White J."/>
            <person name="Yandava C."/>
            <person name="Burger G."/>
            <person name="Gray M.W."/>
            <person name="Holland P.W.H."/>
            <person name="King N."/>
            <person name="Lang F.B.F."/>
            <person name="Roger A.J."/>
            <person name="Ruiz-Trillo I."/>
            <person name="Haas B."/>
            <person name="Nusbaum C."/>
            <person name="Birren B."/>
        </authorList>
    </citation>
    <scope>NUCLEOTIDE SEQUENCE [LARGE SCALE GENOMIC DNA]</scope>
    <source>
        <strain evidence="12 13">JP610</strain>
    </source>
</reference>
<gene>
    <name evidence="12" type="ORF">SARC_01894</name>
</gene>
<evidence type="ECO:0000256" key="7">
    <source>
        <dbReference type="ARBA" id="ARBA00022833"/>
    </source>
</evidence>
<keyword evidence="13" id="KW-1185">Reference proteome</keyword>
<dbReference type="EMBL" id="KQ241676">
    <property type="protein sequence ID" value="KNC85948.1"/>
    <property type="molecule type" value="Genomic_DNA"/>
</dbReference>
<keyword evidence="8" id="KW-0539">Nucleus</keyword>
<dbReference type="SMART" id="SM01280">
    <property type="entry name" value="Mcm10"/>
    <property type="match status" value="1"/>
</dbReference>
<dbReference type="GO" id="GO:0043596">
    <property type="term" value="C:nuclear replication fork"/>
    <property type="evidence" value="ECO:0007669"/>
    <property type="project" value="TreeGrafter"/>
</dbReference>
<evidence type="ECO:0000313" key="12">
    <source>
        <dbReference type="EMBL" id="KNC85948.1"/>
    </source>
</evidence>
<dbReference type="OrthoDB" id="273123at2759"/>
<feature type="compositionally biased region" description="Basic and acidic residues" evidence="10">
    <location>
        <begin position="268"/>
        <end position="277"/>
    </location>
</feature>
<feature type="compositionally biased region" description="Acidic residues" evidence="10">
    <location>
        <begin position="60"/>
        <end position="77"/>
    </location>
</feature>
<feature type="domain" description="Replication factor Mcm10 C-terminal" evidence="11">
    <location>
        <begin position="428"/>
        <end position="851"/>
    </location>
</feature>
<dbReference type="GO" id="GO:0006270">
    <property type="term" value="P:DNA replication initiation"/>
    <property type="evidence" value="ECO:0007669"/>
    <property type="project" value="InterPro"/>
</dbReference>
<evidence type="ECO:0000256" key="9">
    <source>
        <dbReference type="SAM" id="Coils"/>
    </source>
</evidence>
<evidence type="ECO:0000256" key="1">
    <source>
        <dbReference type="ARBA" id="ARBA00004123"/>
    </source>
</evidence>
<dbReference type="GO" id="GO:0003697">
    <property type="term" value="F:single-stranded DNA binding"/>
    <property type="evidence" value="ECO:0007669"/>
    <property type="project" value="InterPro"/>
</dbReference>
<dbReference type="GO" id="GO:0003688">
    <property type="term" value="F:DNA replication origin binding"/>
    <property type="evidence" value="ECO:0007669"/>
    <property type="project" value="TreeGrafter"/>
</dbReference>
<dbReference type="PANTHER" id="PTHR13454">
    <property type="entry name" value="PROTEIN MCM10 HOMOLOG"/>
    <property type="match status" value="1"/>
</dbReference>
<comment type="subcellular location">
    <subcellularLocation>
        <location evidence="1">Nucleus</location>
    </subcellularLocation>
</comment>
<keyword evidence="4" id="KW-0235">DNA replication</keyword>
<dbReference type="InterPro" id="IPR040184">
    <property type="entry name" value="Mcm10"/>
</dbReference>
<feature type="region of interest" description="Disordered" evidence="10">
    <location>
        <begin position="253"/>
        <end position="277"/>
    </location>
</feature>
<dbReference type="eggNOG" id="KOG3056">
    <property type="taxonomic scope" value="Eukaryota"/>
</dbReference>
<evidence type="ECO:0000256" key="5">
    <source>
        <dbReference type="ARBA" id="ARBA00022723"/>
    </source>
</evidence>
<evidence type="ECO:0000313" key="13">
    <source>
        <dbReference type="Proteomes" id="UP000054560"/>
    </source>
</evidence>
<evidence type="ECO:0000256" key="2">
    <source>
        <dbReference type="ARBA" id="ARBA00009679"/>
    </source>
</evidence>
<feature type="compositionally biased region" description="Acidic residues" evidence="10">
    <location>
        <begin position="1"/>
        <end position="12"/>
    </location>
</feature>
<feature type="compositionally biased region" description="Polar residues" evidence="10">
    <location>
        <begin position="36"/>
        <end position="47"/>
    </location>
</feature>
<protein>
    <recommendedName>
        <fullName evidence="3">Protein MCM10 homolog</fullName>
    </recommendedName>
</protein>
<dbReference type="PANTHER" id="PTHR13454:SF11">
    <property type="entry name" value="PROTEIN MCM10 HOMOLOG"/>
    <property type="match status" value="1"/>
</dbReference>
<feature type="compositionally biased region" description="Basic and acidic residues" evidence="10">
    <location>
        <begin position="567"/>
        <end position="580"/>
    </location>
</feature>
<evidence type="ECO:0000259" key="11">
    <source>
        <dbReference type="SMART" id="SM01280"/>
    </source>
</evidence>
<dbReference type="InterPro" id="IPR015408">
    <property type="entry name" value="Znf_Mcm10/DnaG"/>
</dbReference>
<dbReference type="Pfam" id="PF09329">
    <property type="entry name" value="zf-primase"/>
    <property type="match status" value="1"/>
</dbReference>
<feature type="compositionally biased region" description="Basic and acidic residues" evidence="10">
    <location>
        <begin position="690"/>
        <end position="703"/>
    </location>
</feature>
<evidence type="ECO:0000256" key="10">
    <source>
        <dbReference type="SAM" id="MobiDB-lite"/>
    </source>
</evidence>
<keyword evidence="5" id="KW-0479">Metal-binding</keyword>
<dbReference type="Pfam" id="PF22379">
    <property type="entry name" value="OB_MCM10"/>
    <property type="match status" value="1"/>
</dbReference>
<dbReference type="Gene3D" id="2.40.50.140">
    <property type="entry name" value="Nucleic acid-binding proteins"/>
    <property type="match status" value="1"/>
</dbReference>
<comment type="similarity">
    <text evidence="2">Belongs to the MCM10 family.</text>
</comment>
<dbReference type="AlphaFoldDB" id="A0A0L0GCF5"/>
<dbReference type="GO" id="GO:0008270">
    <property type="term" value="F:zinc ion binding"/>
    <property type="evidence" value="ECO:0007669"/>
    <property type="project" value="UniProtKB-KW"/>
</dbReference>
<feature type="region of interest" description="Disordered" evidence="10">
    <location>
        <begin position="150"/>
        <end position="170"/>
    </location>
</feature>
<feature type="coiled-coil region" evidence="9">
    <location>
        <begin position="182"/>
        <end position="209"/>
    </location>
</feature>
<feature type="region of interest" description="Disordered" evidence="10">
    <location>
        <begin position="664"/>
        <end position="703"/>
    </location>
</feature>
<dbReference type="InterPro" id="IPR055065">
    <property type="entry name" value="OB_MCM10"/>
</dbReference>
<dbReference type="RefSeq" id="XP_014159850.1">
    <property type="nucleotide sequence ID" value="XM_014304375.1"/>
</dbReference>
<evidence type="ECO:0000256" key="3">
    <source>
        <dbReference type="ARBA" id="ARBA00017770"/>
    </source>
</evidence>
<evidence type="ECO:0000256" key="8">
    <source>
        <dbReference type="ARBA" id="ARBA00023242"/>
    </source>
</evidence>
<evidence type="ECO:0000256" key="6">
    <source>
        <dbReference type="ARBA" id="ARBA00022771"/>
    </source>
</evidence>
<sequence>MCYDDGIDDDDMAQLLDDLSHNSELTSSKGAEDKQTSGNNVDQSPSSALEKVDSPTASIDDLDDKDAQSDIDMDELALLEGLGDTDLNGSTSIHSNDEGLNGVDDAERGSVIASEEIPNVAVHGNETASESLKVDDLAALAKVESSKCRPRSKQQGLLDTKESEGVDDMPEIEDKKPEHIFKEDFERIRVNHERKVKKCEAEIRLVKDKLAGYHADFIEQCKNYGQPLLREGVSEADKAAPVEKPIVRYTAPTSNNLSFSKSSRRSAMTRDEEERAAKERAELQAETRNKRVETELYTGLSITQRRISVEWLQKNLNNRQVKRITGLSRYFAGTRHATEDFVVMGVLEQMRTTKDGNKEFWSLTDLKGESQSFLLKIEVAKELKADEFKRGSLVAILNPAVMKKSGDFKSQLVVVNEKDQIINMGDCPDFAICKSKKKDGKKCTMAVNISRSAYCKSHLTTGLKENSAKRALTNAQQTNTRLVNVNTVTKTMKSLTNGVPQQSGAEKLSAVVQASENASLSYIKPRQTTSVSASKGIDLNSSAVNKLRGASQFQKVGVVRNTPTYDPSRDRGDKRAETASKKLQKGGFMQCPVSEKSGRDFLIEAERKKAGYCAHYLLAQNIRTMLAKRTALIKSKIKAFDPNQCPPVDEDVLAANLRRMDEKEAEAKSLNKRKKDSADEAKPRKKILRRGLEGESKPAEKPKFGQLARGKLDELIKKEAINQKLHELEEKELENERDEILIRKEQIYDVMASTKENTRTCQYCEDCDIYFYTKEALCLQKGHTFKVKKDCVVRYFKCNGCKKKIQTINRKIPDRCKCTSLTRMGMIDEKKVKPGEEFLARGEEHGIVLGSKPVPAGVNT</sequence>
<feature type="region of interest" description="Disordered" evidence="10">
    <location>
        <begin position="561"/>
        <end position="583"/>
    </location>
</feature>
<feature type="coiled-coil region" evidence="9">
    <location>
        <begin position="711"/>
        <end position="738"/>
    </location>
</feature>
<keyword evidence="7" id="KW-0862">Zinc</keyword>